<dbReference type="AlphaFoldDB" id="A0A8T0F6U5"/>
<dbReference type="Proteomes" id="UP000807504">
    <property type="component" value="Unassembled WGS sequence"/>
</dbReference>
<evidence type="ECO:0000313" key="1">
    <source>
        <dbReference type="EMBL" id="KAF8785965.1"/>
    </source>
</evidence>
<keyword evidence="2" id="KW-1185">Reference proteome</keyword>
<sequence>MDKSVKAEKTLKACDSSAKAFAADTNVEIQTNSCNTQLTSGFQIHTGENSYCDLEAKKLCLPPFVPSFATIVQQRKSFDTAEKFVQTDLSSTSLFSASKISVSTLTDDKICNVTRPPKKKKAKQYNNIDSNENVFVSEFRDSNTFVQDTTELPCSTNPLRESILTDSLLPDDAESDDFIDYDPEETIDEDMINDLRHQPSTSRTITNPRFYSTFKKKYVKHRRKKKKS</sequence>
<proteinExistence type="predicted"/>
<reference evidence="1" key="1">
    <citation type="journal article" date="2020" name="bioRxiv">
        <title>Chromosome-level reference genome of the European wasp spider Argiope bruennichi: a resource for studies on range expansion and evolutionary adaptation.</title>
        <authorList>
            <person name="Sheffer M.M."/>
            <person name="Hoppe A."/>
            <person name="Krehenwinkel H."/>
            <person name="Uhl G."/>
            <person name="Kuss A.W."/>
            <person name="Jensen L."/>
            <person name="Jensen C."/>
            <person name="Gillespie R.G."/>
            <person name="Hoff K.J."/>
            <person name="Prost S."/>
        </authorList>
    </citation>
    <scope>NUCLEOTIDE SEQUENCE</scope>
</reference>
<accession>A0A8T0F6U5</accession>
<dbReference type="EMBL" id="JABXBU010000030">
    <property type="protein sequence ID" value="KAF8785965.1"/>
    <property type="molecule type" value="Genomic_DNA"/>
</dbReference>
<protein>
    <submittedName>
        <fullName evidence="1">Uncharacterized protein</fullName>
    </submittedName>
</protein>
<name>A0A8T0F6U5_ARGBR</name>
<comment type="caution">
    <text evidence="1">The sequence shown here is derived from an EMBL/GenBank/DDBJ whole genome shotgun (WGS) entry which is preliminary data.</text>
</comment>
<gene>
    <name evidence="1" type="ORF">HNY73_011446</name>
</gene>
<reference evidence="1" key="2">
    <citation type="submission" date="2020-06" db="EMBL/GenBank/DDBJ databases">
        <authorList>
            <person name="Sheffer M."/>
        </authorList>
    </citation>
    <scope>NUCLEOTIDE SEQUENCE</scope>
</reference>
<organism evidence="1 2">
    <name type="scientific">Argiope bruennichi</name>
    <name type="common">Wasp spider</name>
    <name type="synonym">Aranea bruennichi</name>
    <dbReference type="NCBI Taxonomy" id="94029"/>
    <lineage>
        <taxon>Eukaryota</taxon>
        <taxon>Metazoa</taxon>
        <taxon>Ecdysozoa</taxon>
        <taxon>Arthropoda</taxon>
        <taxon>Chelicerata</taxon>
        <taxon>Arachnida</taxon>
        <taxon>Araneae</taxon>
        <taxon>Araneomorphae</taxon>
        <taxon>Entelegynae</taxon>
        <taxon>Araneoidea</taxon>
        <taxon>Araneidae</taxon>
        <taxon>Argiope</taxon>
    </lineage>
</organism>
<evidence type="ECO:0000313" key="2">
    <source>
        <dbReference type="Proteomes" id="UP000807504"/>
    </source>
</evidence>